<name>A0ABU2VYL0_9ACTN</name>
<keyword evidence="4 5" id="KW-0472">Membrane</keyword>
<dbReference type="Proteomes" id="UP001180556">
    <property type="component" value="Unassembled WGS sequence"/>
</dbReference>
<evidence type="ECO:0000256" key="4">
    <source>
        <dbReference type="ARBA" id="ARBA00023136"/>
    </source>
</evidence>
<keyword evidence="2 5" id="KW-0812">Transmembrane</keyword>
<feature type="transmembrane region" description="Helical" evidence="5">
    <location>
        <begin position="87"/>
        <end position="112"/>
    </location>
</feature>
<evidence type="ECO:0000313" key="8">
    <source>
        <dbReference type="Proteomes" id="UP001180556"/>
    </source>
</evidence>
<comment type="caution">
    <text evidence="7">The sequence shown here is derived from an EMBL/GenBank/DDBJ whole genome shotgun (WGS) entry which is preliminary data.</text>
</comment>
<dbReference type="InterPro" id="IPR049453">
    <property type="entry name" value="Memb_transporter_dom"/>
</dbReference>
<dbReference type="EMBL" id="JAVRFG010000006">
    <property type="protein sequence ID" value="MDT0490171.1"/>
    <property type="molecule type" value="Genomic_DNA"/>
</dbReference>
<keyword evidence="8" id="KW-1185">Reference proteome</keyword>
<evidence type="ECO:0000259" key="6">
    <source>
        <dbReference type="Pfam" id="PF13515"/>
    </source>
</evidence>
<evidence type="ECO:0000313" key="7">
    <source>
        <dbReference type="EMBL" id="MDT0490171.1"/>
    </source>
</evidence>
<dbReference type="RefSeq" id="WP_311596987.1">
    <property type="nucleotide sequence ID" value="NZ_JAVRFG010000006.1"/>
</dbReference>
<reference evidence="8" key="1">
    <citation type="submission" date="2023-07" db="EMBL/GenBank/DDBJ databases">
        <title>30 novel species of actinomycetes from the DSMZ collection.</title>
        <authorList>
            <person name="Nouioui I."/>
        </authorList>
    </citation>
    <scope>NUCLEOTIDE SEQUENCE [LARGE SCALE GENOMIC DNA]</scope>
    <source>
        <strain evidence="8">DSM 40932</strain>
    </source>
</reference>
<sequence>MKERPTRTTRTNRTTWTTRLTRLTRRVRPPDRYQVVQSLKAAGAAAIAWAVTGWWLEAPMALMAPWAAVALVQGTVYRSLRSAVQLFLMITAGTLMAAGAVLLTGNTMTALLIALPPAVLLGNWARAGGQGLYAPTTALFVLAYGSYSLPAVGHRLLETAVGAAVGIAVNALVLPPVHSQHVNKLAYALPRDCARLLRELSEGIRDGYDEERAERWYRSAGDMLGALMELRTARGWASESFRLNPGHRLRRRAPAPSDAWDVLWARVGDRLLTLTLTLWEAASERRGLPRPPPGALAGLAALLAAAAEVCAVDQEVMEHGPDEERRGRRSARLADARRALAGTREHLQGSDVDAEASLGSLLAACRALLDDLTPEEGLTPEAEEGPATTAG</sequence>
<evidence type="ECO:0000256" key="3">
    <source>
        <dbReference type="ARBA" id="ARBA00022989"/>
    </source>
</evidence>
<evidence type="ECO:0000256" key="2">
    <source>
        <dbReference type="ARBA" id="ARBA00022692"/>
    </source>
</evidence>
<accession>A0ABU2VYL0</accession>
<evidence type="ECO:0000256" key="1">
    <source>
        <dbReference type="ARBA" id="ARBA00004141"/>
    </source>
</evidence>
<keyword evidence="3 5" id="KW-1133">Transmembrane helix</keyword>
<evidence type="ECO:0000256" key="5">
    <source>
        <dbReference type="SAM" id="Phobius"/>
    </source>
</evidence>
<organism evidence="7 8">
    <name type="scientific">Streptomyces stephensoniae</name>
    <dbReference type="NCBI Taxonomy" id="3375367"/>
    <lineage>
        <taxon>Bacteria</taxon>
        <taxon>Bacillati</taxon>
        <taxon>Actinomycetota</taxon>
        <taxon>Actinomycetes</taxon>
        <taxon>Kitasatosporales</taxon>
        <taxon>Streptomycetaceae</taxon>
        <taxon>Streptomyces</taxon>
    </lineage>
</organism>
<dbReference type="Pfam" id="PF13515">
    <property type="entry name" value="FUSC_2"/>
    <property type="match status" value="1"/>
</dbReference>
<feature type="domain" description="Integral membrane bound transporter" evidence="6">
    <location>
        <begin position="48"/>
        <end position="169"/>
    </location>
</feature>
<proteinExistence type="predicted"/>
<comment type="subcellular location">
    <subcellularLocation>
        <location evidence="1">Membrane</location>
        <topology evidence="1">Multi-pass membrane protein</topology>
    </subcellularLocation>
</comment>
<protein>
    <submittedName>
        <fullName evidence="7">FUSC family protein</fullName>
    </submittedName>
</protein>
<gene>
    <name evidence="7" type="ORF">RM717_06610</name>
</gene>